<keyword evidence="2 5" id="KW-0689">Ribosomal protein</keyword>
<evidence type="ECO:0000313" key="5">
    <source>
        <dbReference type="EMBL" id="GHP04936.1"/>
    </source>
</evidence>
<dbReference type="InterPro" id="IPR008991">
    <property type="entry name" value="Translation_prot_SH3-like_sf"/>
</dbReference>
<sequence>MPFKRYVEIGRVALVKCGPLEGQLVVIVDVINMSKMLVDQPSKNFKRQVVHLRDTRVTDYKVEIGRMPDKSTLAGAAEDADYANLFASSAWGQKLAKRKAKAAMTDFQRYQKMASKGGKKK</sequence>
<proteinExistence type="inferred from homology"/>
<dbReference type="PANTHER" id="PTHR11127">
    <property type="entry name" value="60S RIBOSOMAL PROTEIN L14"/>
    <property type="match status" value="1"/>
</dbReference>
<feature type="domain" description="Large ribosomal subunit protein eL14" evidence="4">
    <location>
        <begin position="46"/>
        <end position="116"/>
    </location>
</feature>
<keyword evidence="3" id="KW-0687">Ribonucleoprotein</keyword>
<dbReference type="GO" id="GO:0042273">
    <property type="term" value="P:ribosomal large subunit biogenesis"/>
    <property type="evidence" value="ECO:0007669"/>
    <property type="project" value="TreeGrafter"/>
</dbReference>
<dbReference type="GO" id="GO:0003735">
    <property type="term" value="F:structural constituent of ribosome"/>
    <property type="evidence" value="ECO:0007669"/>
    <property type="project" value="InterPro"/>
</dbReference>
<evidence type="ECO:0000256" key="1">
    <source>
        <dbReference type="ARBA" id="ARBA00006592"/>
    </source>
</evidence>
<evidence type="ECO:0000259" key="4">
    <source>
        <dbReference type="Pfam" id="PF01929"/>
    </source>
</evidence>
<dbReference type="EMBL" id="BNJQ01000009">
    <property type="protein sequence ID" value="GHP04936.1"/>
    <property type="molecule type" value="Genomic_DNA"/>
</dbReference>
<dbReference type="InterPro" id="IPR002784">
    <property type="entry name" value="Ribosomal_eL14_dom"/>
</dbReference>
<name>A0A830HC43_9CHLO</name>
<gene>
    <name evidence="5" type="ORF">PPROV_000368800</name>
</gene>
<dbReference type="Gene3D" id="2.30.30.30">
    <property type="match status" value="1"/>
</dbReference>
<dbReference type="CDD" id="cd23702">
    <property type="entry name" value="eL14"/>
    <property type="match status" value="1"/>
</dbReference>
<dbReference type="OrthoDB" id="1875589at2759"/>
<evidence type="ECO:0000313" key="6">
    <source>
        <dbReference type="Proteomes" id="UP000660262"/>
    </source>
</evidence>
<accession>A0A830HC43</accession>
<organism evidence="5 6">
    <name type="scientific">Pycnococcus provasolii</name>
    <dbReference type="NCBI Taxonomy" id="41880"/>
    <lineage>
        <taxon>Eukaryota</taxon>
        <taxon>Viridiplantae</taxon>
        <taxon>Chlorophyta</taxon>
        <taxon>Pseudoscourfieldiophyceae</taxon>
        <taxon>Pseudoscourfieldiales</taxon>
        <taxon>Pycnococcaceae</taxon>
        <taxon>Pycnococcus</taxon>
    </lineage>
</organism>
<dbReference type="GO" id="GO:0003723">
    <property type="term" value="F:RNA binding"/>
    <property type="evidence" value="ECO:0007669"/>
    <property type="project" value="InterPro"/>
</dbReference>
<comment type="similarity">
    <text evidence="1">Belongs to the eukaryotic ribosomal protein eL14 family.</text>
</comment>
<dbReference type="GO" id="GO:0006412">
    <property type="term" value="P:translation"/>
    <property type="evidence" value="ECO:0007669"/>
    <property type="project" value="InterPro"/>
</dbReference>
<dbReference type="InterPro" id="IPR014722">
    <property type="entry name" value="Rib_uL2_dom2"/>
</dbReference>
<evidence type="ECO:0000256" key="2">
    <source>
        <dbReference type="ARBA" id="ARBA00022980"/>
    </source>
</evidence>
<evidence type="ECO:0000256" key="3">
    <source>
        <dbReference type="ARBA" id="ARBA00023274"/>
    </source>
</evidence>
<dbReference type="SUPFAM" id="SSF50104">
    <property type="entry name" value="Translation proteins SH3-like domain"/>
    <property type="match status" value="1"/>
</dbReference>
<comment type="caution">
    <text evidence="5">The sequence shown here is derived from an EMBL/GenBank/DDBJ whole genome shotgun (WGS) entry which is preliminary data.</text>
</comment>
<dbReference type="Proteomes" id="UP000660262">
    <property type="component" value="Unassembled WGS sequence"/>
</dbReference>
<dbReference type="GO" id="GO:0022625">
    <property type="term" value="C:cytosolic large ribosomal subunit"/>
    <property type="evidence" value="ECO:0007669"/>
    <property type="project" value="TreeGrafter"/>
</dbReference>
<protein>
    <submittedName>
        <fullName evidence="5">60S ribosomal protein L14</fullName>
    </submittedName>
</protein>
<reference evidence="5" key="1">
    <citation type="submission" date="2020-10" db="EMBL/GenBank/DDBJ databases">
        <title>Unveiling of a novel bifunctional photoreceptor, Dualchrome1, isolated from a cosmopolitan green alga.</title>
        <authorList>
            <person name="Suzuki S."/>
            <person name="Kawachi M."/>
        </authorList>
    </citation>
    <scope>NUCLEOTIDE SEQUENCE</scope>
    <source>
        <strain evidence="5">NIES 2893</strain>
    </source>
</reference>
<dbReference type="InterPro" id="IPR039660">
    <property type="entry name" value="Ribosomal_eL14"/>
</dbReference>
<dbReference type="PANTHER" id="PTHR11127:SF2">
    <property type="entry name" value="LARGE RIBOSOMAL SUBUNIT PROTEIN EL14"/>
    <property type="match status" value="1"/>
</dbReference>
<dbReference type="Pfam" id="PF01929">
    <property type="entry name" value="Ribosomal_L14e"/>
    <property type="match status" value="1"/>
</dbReference>
<dbReference type="AlphaFoldDB" id="A0A830HC43"/>
<keyword evidence="6" id="KW-1185">Reference proteome</keyword>